<dbReference type="AlphaFoldDB" id="A0A4S2JNK4"/>
<proteinExistence type="predicted"/>
<evidence type="ECO:0000313" key="3">
    <source>
        <dbReference type="Proteomes" id="UP000308267"/>
    </source>
</evidence>
<reference evidence="2 3" key="1">
    <citation type="journal article" date="2019" name="BMC Genomics">
        <title>New insights from Opisthorchis felineus genome: update on genomics of the epidemiologically important liver flukes.</title>
        <authorList>
            <person name="Ershov N.I."/>
            <person name="Mordvinov V.A."/>
            <person name="Prokhortchouk E.B."/>
            <person name="Pakharukova M.Y."/>
            <person name="Gunbin K.V."/>
            <person name="Ustyantsev K."/>
            <person name="Genaev M.A."/>
            <person name="Blinov A.G."/>
            <person name="Mazur A."/>
            <person name="Boulygina E."/>
            <person name="Tsygankova S."/>
            <person name="Khrameeva E."/>
            <person name="Chekanov N."/>
            <person name="Fan G."/>
            <person name="Xiao A."/>
            <person name="Zhang H."/>
            <person name="Xu X."/>
            <person name="Yang H."/>
            <person name="Solovyev V."/>
            <person name="Lee S.M."/>
            <person name="Liu X."/>
            <person name="Afonnikov D.A."/>
            <person name="Skryabin K.G."/>
        </authorList>
    </citation>
    <scope>NUCLEOTIDE SEQUENCE [LARGE SCALE GENOMIC DNA]</scope>
    <source>
        <strain evidence="2">AK-0245</strain>
        <tissue evidence="2">Whole organism</tissue>
    </source>
</reference>
<dbReference type="OrthoDB" id="6238492at2759"/>
<feature type="compositionally biased region" description="Basic and acidic residues" evidence="1">
    <location>
        <begin position="135"/>
        <end position="148"/>
    </location>
</feature>
<gene>
    <name evidence="2" type="ORF">CRM22_011329</name>
</gene>
<dbReference type="Proteomes" id="UP000308267">
    <property type="component" value="Unassembled WGS sequence"/>
</dbReference>
<evidence type="ECO:0000313" key="2">
    <source>
        <dbReference type="EMBL" id="TGZ37480.1"/>
    </source>
</evidence>
<organism evidence="2 3">
    <name type="scientific">Opisthorchis felineus</name>
    <dbReference type="NCBI Taxonomy" id="147828"/>
    <lineage>
        <taxon>Eukaryota</taxon>
        <taxon>Metazoa</taxon>
        <taxon>Spiralia</taxon>
        <taxon>Lophotrochozoa</taxon>
        <taxon>Platyhelminthes</taxon>
        <taxon>Trematoda</taxon>
        <taxon>Digenea</taxon>
        <taxon>Opisthorchiida</taxon>
        <taxon>Opisthorchiata</taxon>
        <taxon>Opisthorchiidae</taxon>
        <taxon>Opisthorchis</taxon>
    </lineage>
</organism>
<sequence>MLTSDAFTAALENLSKNRGSPGEWFAHRADYREPKRHPRIRPESAGIMERNQPHISMAALAGFEERPHIKVESYEDVGVMPRDYTDQPIIRRVRTFEAELIARKSQSQSDRWYDFEGNQTYQPPRRPPRIGAGSDGKEIMESMKKKADWSNQDTTGNESKTRPAQGLHPESAYRRRNEENSWFAHKSVNNRELASSSFGKAHQRVRYEGVQNAEKNQGTADILHMTSTGTLLNGVPYGCPTAEAQYNSRWAKMGSDMAMCLGCPPQVKDGEDKHESSELKTRAAKVRGSDAEEWRDRGKRGQEFFGAQKIVESRPTTASRTRPEAQDILNKAISGAQILDCLRMTNTSRVGMSDSPVPPVIPRIRSEEAEQAMMRNRGQMAQYVGRGAYSVTKPCGRKIHPRGIVSAESREVALRATGEGAKELLSHDKLPPEPVRSGFAPMSEEVRENAHRNQKGLIGGLLGGKGDELSSIALVGVEAPAPRRLHYEAIEYALKNRGDRMSDLLKFS</sequence>
<protein>
    <submittedName>
        <fullName evidence="2">Uncharacterized protein</fullName>
    </submittedName>
</protein>
<feature type="region of interest" description="Disordered" evidence="1">
    <location>
        <begin position="107"/>
        <end position="173"/>
    </location>
</feature>
<dbReference type="EMBL" id="SJOL01012990">
    <property type="protein sequence ID" value="TGZ37480.1"/>
    <property type="molecule type" value="Genomic_DNA"/>
</dbReference>
<evidence type="ECO:0000256" key="1">
    <source>
        <dbReference type="SAM" id="MobiDB-lite"/>
    </source>
</evidence>
<keyword evidence="3" id="KW-1185">Reference proteome</keyword>
<name>A0A4S2JNK4_OPIFE</name>
<feature type="compositionally biased region" description="Polar residues" evidence="1">
    <location>
        <begin position="149"/>
        <end position="158"/>
    </location>
</feature>
<accession>A0A4S2JNK4</accession>
<comment type="caution">
    <text evidence="2">The sequence shown here is derived from an EMBL/GenBank/DDBJ whole genome shotgun (WGS) entry which is preliminary data.</text>
</comment>